<dbReference type="FunFam" id="3.40.50.970:FF:000012">
    <property type="entry name" value="Pyruvate:ferredoxin (Flavodoxin) oxidoreductase"/>
    <property type="match status" value="1"/>
</dbReference>
<dbReference type="Pfam" id="PF17147">
    <property type="entry name" value="PFOR_II"/>
    <property type="match status" value="1"/>
</dbReference>
<evidence type="ECO:0000259" key="6">
    <source>
        <dbReference type="Pfam" id="PF01855"/>
    </source>
</evidence>
<dbReference type="AlphaFoldDB" id="G4RLG0"/>
<dbReference type="InterPro" id="IPR002880">
    <property type="entry name" value="Pyrv_Fd/Flavodoxin_OxRdtase_N"/>
</dbReference>
<evidence type="ECO:0000313" key="9">
    <source>
        <dbReference type="Proteomes" id="UP000002654"/>
    </source>
</evidence>
<dbReference type="SUPFAM" id="SSF52922">
    <property type="entry name" value="TK C-terminal domain-like"/>
    <property type="match status" value="1"/>
</dbReference>
<dbReference type="InterPro" id="IPR033412">
    <property type="entry name" value="PFOR_II"/>
</dbReference>
<comment type="subunit">
    <text evidence="1">Heterotetramer of one alpha, one beta, one delta and one gamma chain.</text>
</comment>
<comment type="catalytic activity">
    <reaction evidence="5">
        <text>a 2-oxocarboxylate + 2 oxidized [2Fe-2S]-[ferredoxin] + CoA = an acyl-CoA + 2 reduced [2Fe-2S]-[ferredoxin] + CO2 + H(+)</text>
        <dbReference type="Rhea" id="RHEA:42316"/>
        <dbReference type="Rhea" id="RHEA-COMP:10000"/>
        <dbReference type="Rhea" id="RHEA-COMP:10001"/>
        <dbReference type="ChEBI" id="CHEBI:15378"/>
        <dbReference type="ChEBI" id="CHEBI:16526"/>
        <dbReference type="ChEBI" id="CHEBI:33737"/>
        <dbReference type="ChEBI" id="CHEBI:33738"/>
        <dbReference type="ChEBI" id="CHEBI:35179"/>
        <dbReference type="ChEBI" id="CHEBI:57287"/>
        <dbReference type="ChEBI" id="CHEBI:58342"/>
        <dbReference type="EC" id="1.2.7.11"/>
    </reaction>
</comment>
<evidence type="ECO:0000256" key="4">
    <source>
        <dbReference type="ARBA" id="ARBA00023002"/>
    </source>
</evidence>
<gene>
    <name evidence="8" type="primary">oorA</name>
    <name evidence="8" type="ordered locus">TTX_1785</name>
</gene>
<dbReference type="GO" id="GO:0019164">
    <property type="term" value="F:pyruvate synthase activity"/>
    <property type="evidence" value="ECO:0007669"/>
    <property type="project" value="UniProtKB-ARBA"/>
</dbReference>
<proteinExistence type="predicted"/>
<keyword evidence="4 8" id="KW-0560">Oxidoreductase</keyword>
<evidence type="ECO:0000256" key="3">
    <source>
        <dbReference type="ARBA" id="ARBA00012691"/>
    </source>
</evidence>
<organism evidence="8 9">
    <name type="scientific">Thermoproteus tenax (strain ATCC 35583 / DSM 2078 / JCM 9277 / NBRC 100435 / Kra 1)</name>
    <dbReference type="NCBI Taxonomy" id="768679"/>
    <lineage>
        <taxon>Archaea</taxon>
        <taxon>Thermoproteota</taxon>
        <taxon>Thermoprotei</taxon>
        <taxon>Thermoproteales</taxon>
        <taxon>Thermoproteaceae</taxon>
        <taxon>Thermoproteus</taxon>
    </lineage>
</organism>
<dbReference type="Gene3D" id="3.40.50.970">
    <property type="match status" value="1"/>
</dbReference>
<dbReference type="HOGENOM" id="CLU_002569_5_0_2"/>
<comment type="subunit">
    <text evidence="2">Heterodimer composed of an alpha and a beta subunit.</text>
</comment>
<dbReference type="KEGG" id="ttn:TTX_1785"/>
<feature type="domain" description="Pyruvate flavodoxin/ferredoxin oxidoreductase pyrimidine binding" evidence="6">
    <location>
        <begin position="20"/>
        <end position="240"/>
    </location>
</feature>
<dbReference type="eggNOG" id="arCOG01608">
    <property type="taxonomic scope" value="Archaea"/>
</dbReference>
<name>G4RLG0_THETK</name>
<dbReference type="InterPro" id="IPR029061">
    <property type="entry name" value="THDP-binding"/>
</dbReference>
<dbReference type="SUPFAM" id="SSF52518">
    <property type="entry name" value="Thiamin diphosphate-binding fold (THDP-binding)"/>
    <property type="match status" value="1"/>
</dbReference>
<dbReference type="STRING" id="768679.TTX_1785"/>
<reference evidence="8 9" key="1">
    <citation type="journal article" date="2011" name="PLoS ONE">
        <title>The complete genome sequence of Thermoproteus tenax: a physiologically versatile member of the Crenarchaeota.</title>
        <authorList>
            <person name="Siebers B."/>
            <person name="Zaparty M."/>
            <person name="Raddatz G."/>
            <person name="Tjaden B."/>
            <person name="Albers S.V."/>
            <person name="Bell S.D."/>
            <person name="Blombach F."/>
            <person name="Kletzin A."/>
            <person name="Kyrpides N."/>
            <person name="Lanz C."/>
            <person name="Plagens A."/>
            <person name="Rampp M."/>
            <person name="Rosinus A."/>
            <person name="von Jan M."/>
            <person name="Makarova K.S."/>
            <person name="Klenk H.P."/>
            <person name="Schuster S.C."/>
            <person name="Hensel R."/>
        </authorList>
    </citation>
    <scope>NUCLEOTIDE SEQUENCE [LARGE SCALE GENOMIC DNA]</scope>
    <source>
        <strain evidence="9">ATCC 35583 / DSM 2078 / JCM 9277 / NBRC 100435 / Kra 1</strain>
    </source>
</reference>
<dbReference type="GeneID" id="11262669"/>
<dbReference type="PATRIC" id="fig|768679.9.peg.1807"/>
<dbReference type="Gene3D" id="3.40.50.920">
    <property type="match status" value="1"/>
</dbReference>
<evidence type="ECO:0000256" key="5">
    <source>
        <dbReference type="ARBA" id="ARBA00048893"/>
    </source>
</evidence>
<protein>
    <recommendedName>
        <fullName evidence="3">2-oxoacid oxidoreductase (ferredoxin)</fullName>
        <ecNumber evidence="3">1.2.7.11</ecNumber>
    </recommendedName>
</protein>
<evidence type="ECO:0000313" key="8">
    <source>
        <dbReference type="EMBL" id="CCC82405.1"/>
    </source>
</evidence>
<dbReference type="GO" id="GO:0018491">
    <property type="term" value="F:2-oxobutyrate synthase activity"/>
    <property type="evidence" value="ECO:0007669"/>
    <property type="project" value="UniProtKB-ARBA"/>
</dbReference>
<dbReference type="RefSeq" id="WP_014127659.1">
    <property type="nucleotide sequence ID" value="NC_016070.1"/>
</dbReference>
<dbReference type="PANTHER" id="PTHR32154">
    <property type="entry name" value="PYRUVATE-FLAVODOXIN OXIDOREDUCTASE-RELATED"/>
    <property type="match status" value="1"/>
</dbReference>
<dbReference type="EMBL" id="FN869859">
    <property type="protein sequence ID" value="CCC82405.1"/>
    <property type="molecule type" value="Genomic_DNA"/>
</dbReference>
<accession>G4RLG0</accession>
<evidence type="ECO:0000259" key="7">
    <source>
        <dbReference type="Pfam" id="PF17147"/>
    </source>
</evidence>
<dbReference type="CDD" id="cd07034">
    <property type="entry name" value="TPP_PYR_PFOR_IOR-alpha_like"/>
    <property type="match status" value="1"/>
</dbReference>
<dbReference type="InterPro" id="IPR050722">
    <property type="entry name" value="Pyruvate:ferred/Flavod_OxRd"/>
</dbReference>
<dbReference type="PANTHER" id="PTHR32154:SF0">
    <property type="entry name" value="PYRUVATE-FLAVODOXIN OXIDOREDUCTASE-RELATED"/>
    <property type="match status" value="1"/>
</dbReference>
<dbReference type="InterPro" id="IPR009014">
    <property type="entry name" value="Transketo_C/PFOR_II"/>
</dbReference>
<dbReference type="EC" id="1.2.7.11" evidence="3"/>
<evidence type="ECO:0000256" key="2">
    <source>
        <dbReference type="ARBA" id="ARBA00011631"/>
    </source>
</evidence>
<dbReference type="Proteomes" id="UP000002654">
    <property type="component" value="Chromosome"/>
</dbReference>
<feature type="domain" description="Pyruvate:ferredoxin oxidoreductase core" evidence="7">
    <location>
        <begin position="267"/>
        <end position="363"/>
    </location>
</feature>
<sequence length="383" mass="41715">MKALTALKTALTGNHAVAYAVKMARPHVISAYPITPQTTIVEKLSEFVAKGELKSDFINVESEFSALAVVYGAAMAGARTFTATSSHGLFYMYEMLWWAAGSRAPIVMAIVTRTLGPPWNIHDEHNDILAIRDSGWAIAMASSVQEAFDLTVQAYRLAESINLPVAVGLDGFLLSHTVESIEIPPQEVVDKFLPPRNPELPIKLRPGNPITWGNIPADDRMHAEHLKNIYRAHQEAKGIIGAIDAEYGKLAGREYGGLVERYELDGAKYAVVCMGAWCGDAKEAVKSLRRDGVPVGLMRLRFVRPFPDEELRTLEGMDKVVVFDRDITPAGGVLGREVASVLGRGSVVDVVAGIAGVDFKADDFAKAVKRAIKGEYGDWIVLL</sequence>
<evidence type="ECO:0000256" key="1">
    <source>
        <dbReference type="ARBA" id="ARBA00011595"/>
    </source>
</evidence>
<keyword evidence="9" id="KW-1185">Reference proteome</keyword>
<dbReference type="PaxDb" id="768679-TTX_1785"/>
<dbReference type="Pfam" id="PF01855">
    <property type="entry name" value="POR_N"/>
    <property type="match status" value="1"/>
</dbReference>
<dbReference type="GO" id="GO:0006979">
    <property type="term" value="P:response to oxidative stress"/>
    <property type="evidence" value="ECO:0007669"/>
    <property type="project" value="TreeGrafter"/>
</dbReference>
<dbReference type="OrthoDB" id="372068at2157"/>